<gene>
    <name evidence="1" type="ORF">METZ01_LOCUS207849</name>
</gene>
<reference evidence="1" key="1">
    <citation type="submission" date="2018-05" db="EMBL/GenBank/DDBJ databases">
        <authorList>
            <person name="Lanie J.A."/>
            <person name="Ng W.-L."/>
            <person name="Kazmierczak K.M."/>
            <person name="Andrzejewski T.M."/>
            <person name="Davidsen T.M."/>
            <person name="Wayne K.J."/>
            <person name="Tettelin H."/>
            <person name="Glass J.I."/>
            <person name="Rusch D."/>
            <person name="Podicherti R."/>
            <person name="Tsui H.-C.T."/>
            <person name="Winkler M.E."/>
        </authorList>
    </citation>
    <scope>NUCLEOTIDE SEQUENCE</scope>
</reference>
<evidence type="ECO:0000313" key="1">
    <source>
        <dbReference type="EMBL" id="SVB54995.1"/>
    </source>
</evidence>
<sequence length="78" mass="8940">MINWAEKNLFVEDSGILFTVGQREGDDKIKTLFKGTLSRLPSEKELRAMKELAANSGKHAYRDILWVLVNSNEFRSLL</sequence>
<organism evidence="1">
    <name type="scientific">marine metagenome</name>
    <dbReference type="NCBI Taxonomy" id="408172"/>
    <lineage>
        <taxon>unclassified sequences</taxon>
        <taxon>metagenomes</taxon>
        <taxon>ecological metagenomes</taxon>
    </lineage>
</organism>
<protein>
    <recommendedName>
        <fullName evidence="2">DUF1553 domain-containing protein</fullName>
    </recommendedName>
</protein>
<dbReference type="AlphaFoldDB" id="A0A382EWY3"/>
<accession>A0A382EWY3</accession>
<dbReference type="EMBL" id="UINC01046675">
    <property type="protein sequence ID" value="SVB54995.1"/>
    <property type="molecule type" value="Genomic_DNA"/>
</dbReference>
<evidence type="ECO:0008006" key="2">
    <source>
        <dbReference type="Google" id="ProtNLM"/>
    </source>
</evidence>
<name>A0A382EWY3_9ZZZZ</name>
<proteinExistence type="predicted"/>